<dbReference type="GO" id="GO:0006235">
    <property type="term" value="P:dTTP biosynthetic process"/>
    <property type="evidence" value="ECO:0007669"/>
    <property type="project" value="UniProtKB-UniRule"/>
</dbReference>
<name>A0A9D1JY19_9BACT</name>
<evidence type="ECO:0000256" key="5">
    <source>
        <dbReference type="ARBA" id="ARBA00022777"/>
    </source>
</evidence>
<dbReference type="GO" id="GO:0006227">
    <property type="term" value="P:dUDP biosynthetic process"/>
    <property type="evidence" value="ECO:0007669"/>
    <property type="project" value="TreeGrafter"/>
</dbReference>
<dbReference type="HAMAP" id="MF_00165">
    <property type="entry name" value="Thymidylate_kinase"/>
    <property type="match status" value="1"/>
</dbReference>
<evidence type="ECO:0000313" key="10">
    <source>
        <dbReference type="Proteomes" id="UP000886865"/>
    </source>
</evidence>
<dbReference type="InterPro" id="IPR027417">
    <property type="entry name" value="P-loop_NTPase"/>
</dbReference>
<keyword evidence="2 7" id="KW-0808">Transferase</keyword>
<dbReference type="EMBL" id="DVJQ01000074">
    <property type="protein sequence ID" value="HIS75084.1"/>
    <property type="molecule type" value="Genomic_DNA"/>
</dbReference>
<evidence type="ECO:0000259" key="8">
    <source>
        <dbReference type="Pfam" id="PF02223"/>
    </source>
</evidence>
<feature type="domain" description="Thymidylate kinase-like" evidence="8">
    <location>
        <begin position="17"/>
        <end position="204"/>
    </location>
</feature>
<protein>
    <recommendedName>
        <fullName evidence="7">Thymidylate kinase</fullName>
        <ecNumber evidence="7">2.7.4.9</ecNumber>
    </recommendedName>
    <alternativeName>
        <fullName evidence="7">dTMP kinase</fullName>
    </alternativeName>
</protein>
<dbReference type="NCBIfam" id="TIGR00041">
    <property type="entry name" value="DTMP_kinase"/>
    <property type="match status" value="1"/>
</dbReference>
<accession>A0A9D1JY19</accession>
<dbReference type="Gene3D" id="3.40.50.300">
    <property type="entry name" value="P-loop containing nucleotide triphosphate hydrolases"/>
    <property type="match status" value="1"/>
</dbReference>
<reference evidence="9" key="1">
    <citation type="submission" date="2020-10" db="EMBL/GenBank/DDBJ databases">
        <authorList>
            <person name="Gilroy R."/>
        </authorList>
    </citation>
    <scope>NUCLEOTIDE SEQUENCE</scope>
    <source>
        <strain evidence="9">CHK152-2871</strain>
    </source>
</reference>
<comment type="function">
    <text evidence="7">Phosphorylation of dTMP to form dTDP in both de novo and salvage pathways of dTTP synthesis.</text>
</comment>
<dbReference type="PANTHER" id="PTHR10344:SF1">
    <property type="entry name" value="THYMIDYLATE KINASE"/>
    <property type="match status" value="1"/>
</dbReference>
<dbReference type="CDD" id="cd01672">
    <property type="entry name" value="TMPK"/>
    <property type="match status" value="1"/>
</dbReference>
<dbReference type="GO" id="GO:0005524">
    <property type="term" value="F:ATP binding"/>
    <property type="evidence" value="ECO:0007669"/>
    <property type="project" value="UniProtKB-UniRule"/>
</dbReference>
<dbReference type="Proteomes" id="UP000886865">
    <property type="component" value="Unassembled WGS sequence"/>
</dbReference>
<organism evidence="9 10">
    <name type="scientific">Candidatus Galligastranaerophilus intestinavium</name>
    <dbReference type="NCBI Taxonomy" id="2840836"/>
    <lineage>
        <taxon>Bacteria</taxon>
        <taxon>Candidatus Galligastranaerophilus</taxon>
    </lineage>
</organism>
<comment type="similarity">
    <text evidence="1 7">Belongs to the thymidylate kinase family.</text>
</comment>
<comment type="caution">
    <text evidence="9">The sequence shown here is derived from an EMBL/GenBank/DDBJ whole genome shotgun (WGS) entry which is preliminary data.</text>
</comment>
<reference evidence="9" key="2">
    <citation type="journal article" date="2021" name="PeerJ">
        <title>Extensive microbial diversity within the chicken gut microbiome revealed by metagenomics and culture.</title>
        <authorList>
            <person name="Gilroy R."/>
            <person name="Ravi A."/>
            <person name="Getino M."/>
            <person name="Pursley I."/>
            <person name="Horton D.L."/>
            <person name="Alikhan N.F."/>
            <person name="Baker D."/>
            <person name="Gharbi K."/>
            <person name="Hall N."/>
            <person name="Watson M."/>
            <person name="Adriaenssens E.M."/>
            <person name="Foster-Nyarko E."/>
            <person name="Jarju S."/>
            <person name="Secka A."/>
            <person name="Antonio M."/>
            <person name="Oren A."/>
            <person name="Chaudhuri R.R."/>
            <person name="La Ragione R."/>
            <person name="Hildebrand F."/>
            <person name="Pallen M.J."/>
        </authorList>
    </citation>
    <scope>NUCLEOTIDE SEQUENCE</scope>
    <source>
        <strain evidence="9">CHK152-2871</strain>
    </source>
</reference>
<dbReference type="InterPro" id="IPR018094">
    <property type="entry name" value="Thymidylate_kinase"/>
</dbReference>
<keyword evidence="6 7" id="KW-0067">ATP-binding</keyword>
<comment type="catalytic activity">
    <reaction evidence="7">
        <text>dTMP + ATP = dTDP + ADP</text>
        <dbReference type="Rhea" id="RHEA:13517"/>
        <dbReference type="ChEBI" id="CHEBI:30616"/>
        <dbReference type="ChEBI" id="CHEBI:58369"/>
        <dbReference type="ChEBI" id="CHEBI:63528"/>
        <dbReference type="ChEBI" id="CHEBI:456216"/>
        <dbReference type="EC" id="2.7.4.9"/>
    </reaction>
</comment>
<evidence type="ECO:0000256" key="6">
    <source>
        <dbReference type="ARBA" id="ARBA00022840"/>
    </source>
</evidence>
<dbReference type="PANTHER" id="PTHR10344">
    <property type="entry name" value="THYMIDYLATE KINASE"/>
    <property type="match status" value="1"/>
</dbReference>
<dbReference type="InterPro" id="IPR039430">
    <property type="entry name" value="Thymidylate_kin-like_dom"/>
</dbReference>
<proteinExistence type="inferred from homology"/>
<gene>
    <name evidence="7 9" type="primary">tmk</name>
    <name evidence="9" type="ORF">IAA86_08720</name>
</gene>
<dbReference type="GO" id="GO:0004798">
    <property type="term" value="F:dTMP kinase activity"/>
    <property type="evidence" value="ECO:0007669"/>
    <property type="project" value="UniProtKB-UniRule"/>
</dbReference>
<evidence type="ECO:0000256" key="7">
    <source>
        <dbReference type="HAMAP-Rule" id="MF_00165"/>
    </source>
</evidence>
<dbReference type="AlphaFoldDB" id="A0A9D1JY19"/>
<dbReference type="EC" id="2.7.4.9" evidence="7"/>
<keyword evidence="4 7" id="KW-0547">Nucleotide-binding</keyword>
<keyword evidence="5 7" id="KW-0418">Kinase</keyword>
<evidence type="ECO:0000313" key="9">
    <source>
        <dbReference type="EMBL" id="HIS75084.1"/>
    </source>
</evidence>
<dbReference type="SUPFAM" id="SSF52540">
    <property type="entry name" value="P-loop containing nucleoside triphosphate hydrolases"/>
    <property type="match status" value="1"/>
</dbReference>
<evidence type="ECO:0000256" key="1">
    <source>
        <dbReference type="ARBA" id="ARBA00009776"/>
    </source>
</evidence>
<evidence type="ECO:0000256" key="4">
    <source>
        <dbReference type="ARBA" id="ARBA00022741"/>
    </source>
</evidence>
<dbReference type="Pfam" id="PF02223">
    <property type="entry name" value="Thymidylate_kin"/>
    <property type="match status" value="1"/>
</dbReference>
<dbReference type="GO" id="GO:0006233">
    <property type="term" value="P:dTDP biosynthetic process"/>
    <property type="evidence" value="ECO:0007669"/>
    <property type="project" value="InterPro"/>
</dbReference>
<keyword evidence="3 7" id="KW-0545">Nucleotide biosynthesis</keyword>
<evidence type="ECO:0000256" key="2">
    <source>
        <dbReference type="ARBA" id="ARBA00022679"/>
    </source>
</evidence>
<dbReference type="GO" id="GO:0005737">
    <property type="term" value="C:cytoplasm"/>
    <property type="evidence" value="ECO:0007669"/>
    <property type="project" value="TreeGrafter"/>
</dbReference>
<feature type="binding site" evidence="7">
    <location>
        <begin position="19"/>
        <end position="26"/>
    </location>
    <ligand>
        <name>ATP</name>
        <dbReference type="ChEBI" id="CHEBI:30616"/>
    </ligand>
</feature>
<sequence>MLRFSKDHKLQGVLICVEGIDGSGKSTQLDLLYSWLKSKNLDVILTTWNSSELISQTTKRAKKKNLLSGRTFSLLHAVDFADRLERTIIPALKAGFIVLADRYVYTAFARDVAREVDPKWVRNMYGFAIKPDLTVYFDVSAKVSLDRICTNRQPKFYEAGMDLKLSNNPYKSYVIFQNRVIEQYKNMIDEYSLVQIDANDTIHQKQQYFRKLVVDVLKKRGIEIKEEENDI</sequence>
<evidence type="ECO:0000256" key="3">
    <source>
        <dbReference type="ARBA" id="ARBA00022727"/>
    </source>
</evidence>